<organism evidence="8 9">
    <name type="scientific">Candidatus Glassbacteria bacterium GWA2_58_10</name>
    <dbReference type="NCBI Taxonomy" id="1817865"/>
    <lineage>
        <taxon>Bacteria</taxon>
        <taxon>Candidatus Glassiibacteriota</taxon>
    </lineage>
</organism>
<dbReference type="GO" id="GO:0046872">
    <property type="term" value="F:metal ion binding"/>
    <property type="evidence" value="ECO:0007669"/>
    <property type="project" value="UniProtKB-KW"/>
</dbReference>
<dbReference type="EMBL" id="MFIV01000044">
    <property type="protein sequence ID" value="OGF99099.1"/>
    <property type="molecule type" value="Genomic_DNA"/>
</dbReference>
<keyword evidence="3" id="KW-0547">Nucleotide-binding</keyword>
<reference evidence="8 9" key="1">
    <citation type="journal article" date="2016" name="Nat. Commun.">
        <title>Thousands of microbial genomes shed light on interconnected biogeochemical processes in an aquifer system.</title>
        <authorList>
            <person name="Anantharaman K."/>
            <person name="Brown C.T."/>
            <person name="Hug L.A."/>
            <person name="Sharon I."/>
            <person name="Castelle C.J."/>
            <person name="Probst A.J."/>
            <person name="Thomas B.C."/>
            <person name="Singh A."/>
            <person name="Wilkins M.J."/>
            <person name="Karaoz U."/>
            <person name="Brodie E.L."/>
            <person name="Williams K.H."/>
            <person name="Hubbard S.S."/>
            <person name="Banfield J.F."/>
        </authorList>
    </citation>
    <scope>NUCLEOTIDE SEQUENCE [LARGE SCALE GENOMIC DNA]</scope>
</reference>
<feature type="domain" description="HD/PDEase" evidence="7">
    <location>
        <begin position="24"/>
        <end position="156"/>
    </location>
</feature>
<dbReference type="Gene3D" id="1.10.3210.10">
    <property type="entry name" value="Hypothetical protein af1432"/>
    <property type="match status" value="1"/>
</dbReference>
<dbReference type="GO" id="GO:0000166">
    <property type="term" value="F:nucleotide binding"/>
    <property type="evidence" value="ECO:0007669"/>
    <property type="project" value="UniProtKB-KW"/>
</dbReference>
<dbReference type="InterPro" id="IPR005249">
    <property type="entry name" value="YqeK"/>
</dbReference>
<dbReference type="InterPro" id="IPR003607">
    <property type="entry name" value="HD/PDEase_dom"/>
</dbReference>
<dbReference type="Pfam" id="PF01966">
    <property type="entry name" value="HD"/>
    <property type="match status" value="1"/>
</dbReference>
<evidence type="ECO:0000256" key="2">
    <source>
        <dbReference type="ARBA" id="ARBA00022723"/>
    </source>
</evidence>
<comment type="caution">
    <text evidence="8">The sequence shown here is derived from an EMBL/GenBank/DDBJ whole genome shotgun (WGS) entry which is preliminary data.</text>
</comment>
<protein>
    <recommendedName>
        <fullName evidence="1">bis(5'-nucleosyl)-tetraphosphatase (symmetrical)</fullName>
        <ecNumber evidence="1">3.6.1.41</ecNumber>
    </recommendedName>
</protein>
<name>A0A1F5YG19_9BACT</name>
<gene>
    <name evidence="8" type="ORF">A2Z86_02115</name>
</gene>
<dbReference type="Proteomes" id="UP000176992">
    <property type="component" value="Unassembled WGS sequence"/>
</dbReference>
<dbReference type="CDD" id="cd00077">
    <property type="entry name" value="HDc"/>
    <property type="match status" value="1"/>
</dbReference>
<keyword evidence="5" id="KW-0408">Iron</keyword>
<dbReference type="PANTHER" id="PTHR35795:SF1">
    <property type="entry name" value="BIS(5'-NUCLEOSYL)-TETRAPHOSPHATASE, SYMMETRICAL"/>
    <property type="match status" value="1"/>
</dbReference>
<dbReference type="NCBIfam" id="TIGR00488">
    <property type="entry name" value="bis(5'-nucleosyl)-tetraphosphatase (symmetrical) YqeK"/>
    <property type="match status" value="1"/>
</dbReference>
<evidence type="ECO:0000256" key="4">
    <source>
        <dbReference type="ARBA" id="ARBA00022801"/>
    </source>
</evidence>
<sequence>MKKEINDFSAAARHLEREVERRFKGKPLKRHILSVAGFARRLAESAAAGDRLPEKAYVAGLAHDLYKKHSEKQLREFLREESVAVDEYSWTLGGGLLHAPAAAHYLRTRCSITDATVLAAVYYHTTGRAGASALDKALFCADYLDPTRENHAKESGVAELREKALTDLDGVYQEVLSRKLIYTIIRGRPLHPFGVQAWNDLCRSDSGGSGHLSKIKR</sequence>
<keyword evidence="4" id="KW-0378">Hydrolase</keyword>
<evidence type="ECO:0000256" key="5">
    <source>
        <dbReference type="ARBA" id="ARBA00023004"/>
    </source>
</evidence>
<dbReference type="SUPFAM" id="SSF109604">
    <property type="entry name" value="HD-domain/PDEase-like"/>
    <property type="match status" value="1"/>
</dbReference>
<dbReference type="PANTHER" id="PTHR35795">
    <property type="entry name" value="SLR1885 PROTEIN"/>
    <property type="match status" value="1"/>
</dbReference>
<dbReference type="EC" id="3.6.1.41" evidence="1"/>
<dbReference type="AlphaFoldDB" id="A0A1F5YG19"/>
<dbReference type="InterPro" id="IPR051094">
    <property type="entry name" value="Diverse_Catalytic_Enzymes"/>
</dbReference>
<proteinExistence type="predicted"/>
<evidence type="ECO:0000256" key="6">
    <source>
        <dbReference type="ARBA" id="ARBA00049417"/>
    </source>
</evidence>
<evidence type="ECO:0000259" key="7">
    <source>
        <dbReference type="SMART" id="SM00471"/>
    </source>
</evidence>
<accession>A0A1F5YG19</accession>
<evidence type="ECO:0000256" key="3">
    <source>
        <dbReference type="ARBA" id="ARBA00022741"/>
    </source>
</evidence>
<dbReference type="SMART" id="SM00471">
    <property type="entry name" value="HDc"/>
    <property type="match status" value="1"/>
</dbReference>
<comment type="catalytic activity">
    <reaction evidence="6">
        <text>P(1),P(4)-bis(5'-adenosyl) tetraphosphate + H2O = 2 ADP + 2 H(+)</text>
        <dbReference type="Rhea" id="RHEA:24252"/>
        <dbReference type="ChEBI" id="CHEBI:15377"/>
        <dbReference type="ChEBI" id="CHEBI:15378"/>
        <dbReference type="ChEBI" id="CHEBI:58141"/>
        <dbReference type="ChEBI" id="CHEBI:456216"/>
        <dbReference type="EC" id="3.6.1.41"/>
    </reaction>
</comment>
<evidence type="ECO:0000256" key="1">
    <source>
        <dbReference type="ARBA" id="ARBA00012506"/>
    </source>
</evidence>
<keyword evidence="2" id="KW-0479">Metal-binding</keyword>
<evidence type="ECO:0000313" key="8">
    <source>
        <dbReference type="EMBL" id="OGF99099.1"/>
    </source>
</evidence>
<evidence type="ECO:0000313" key="9">
    <source>
        <dbReference type="Proteomes" id="UP000176992"/>
    </source>
</evidence>
<dbReference type="InterPro" id="IPR006674">
    <property type="entry name" value="HD_domain"/>
</dbReference>
<dbReference type="GO" id="GO:0008803">
    <property type="term" value="F:bis(5'-nucleosyl)-tetraphosphatase (symmetrical) activity"/>
    <property type="evidence" value="ECO:0007669"/>
    <property type="project" value="UniProtKB-EC"/>
</dbReference>